<accession>A0ABV0YYE2</accession>
<evidence type="ECO:0000313" key="1">
    <source>
        <dbReference type="EMBL" id="MEQ2298411.1"/>
    </source>
</evidence>
<gene>
    <name evidence="1" type="ORF">AMECASPLE_004977</name>
</gene>
<reference evidence="1 2" key="1">
    <citation type="submission" date="2021-06" db="EMBL/GenBank/DDBJ databases">
        <authorList>
            <person name="Palmer J.M."/>
        </authorList>
    </citation>
    <scope>NUCLEOTIDE SEQUENCE [LARGE SCALE GENOMIC DNA]</scope>
    <source>
        <strain evidence="1 2">AS_MEX2019</strain>
        <tissue evidence="1">Muscle</tissue>
    </source>
</reference>
<keyword evidence="2" id="KW-1185">Reference proteome</keyword>
<sequence>MAEWVTGELMLQQCMGKRQGTPWTGRQSIAEQHRDIQDKQPCTHSFGLWKEAGLPNENPRMHVENMQTPCRKTTGWESNPGPSCCKAIVLPTALRCGL</sequence>
<dbReference type="Proteomes" id="UP001469553">
    <property type="component" value="Unassembled WGS sequence"/>
</dbReference>
<proteinExistence type="predicted"/>
<protein>
    <submittedName>
        <fullName evidence="1">Uncharacterized protein</fullName>
    </submittedName>
</protein>
<name>A0ABV0YYE2_9TELE</name>
<dbReference type="EMBL" id="JAHRIP010047244">
    <property type="protein sequence ID" value="MEQ2298411.1"/>
    <property type="molecule type" value="Genomic_DNA"/>
</dbReference>
<evidence type="ECO:0000313" key="2">
    <source>
        <dbReference type="Proteomes" id="UP001469553"/>
    </source>
</evidence>
<comment type="caution">
    <text evidence="1">The sequence shown here is derived from an EMBL/GenBank/DDBJ whole genome shotgun (WGS) entry which is preliminary data.</text>
</comment>
<organism evidence="1 2">
    <name type="scientific">Ameca splendens</name>
    <dbReference type="NCBI Taxonomy" id="208324"/>
    <lineage>
        <taxon>Eukaryota</taxon>
        <taxon>Metazoa</taxon>
        <taxon>Chordata</taxon>
        <taxon>Craniata</taxon>
        <taxon>Vertebrata</taxon>
        <taxon>Euteleostomi</taxon>
        <taxon>Actinopterygii</taxon>
        <taxon>Neopterygii</taxon>
        <taxon>Teleostei</taxon>
        <taxon>Neoteleostei</taxon>
        <taxon>Acanthomorphata</taxon>
        <taxon>Ovalentaria</taxon>
        <taxon>Atherinomorphae</taxon>
        <taxon>Cyprinodontiformes</taxon>
        <taxon>Goodeidae</taxon>
        <taxon>Ameca</taxon>
    </lineage>
</organism>